<comment type="caution">
    <text evidence="3">The sequence shown here is derived from an EMBL/GenBank/DDBJ whole genome shotgun (WGS) entry which is preliminary data.</text>
</comment>
<sequence length="701" mass="79295">MNLSTIYSGESSITKELTQNTLIKNILLKLQHKSHIQNKLYNFKLSHHHNVNTYHAEEFLSIVYTCNTNQTIPHTESCTIIKKVNDLFNLYIIPIFILPSVHKSIYTLNSLNNIDTSGMLPHIIVTLSHTYNLELKTEPIPIDQIIACTSQKSSSIISKSHIILQHTNAFHQLFNILQNKEVIFTLTVEIHPLLIQNALQYIKHFNTDYIVRNLQLYQILQAYNTINPNSNIHTNTYNTAFIFNSYIIPSQNTINVCIMTDKENTHIPNIVTQTQYVSNSLTFHEVDTKHLQHFGDILPFTLNNSTNSNDKHEFCISLAQYNNVESNLFSQLDTYLNLLLNSFSNYYDMQFQILSSNNKFTFSNKKTIAAFIINSCTQGSQKLQEIHNTQVLYIIQNFKFTIKITDKAITSNIKPQSTAVQQVKYTTQNQSHEELISIALTLKDDNSTDTEDILGQHADECTLLKQHQKPNNLPKDTATALDGNTYTSHLTDPQTGASQNTLSALNQKKGYPLLDSNIRTYHPTDTQPSTLQSNLPVLNQKNKQPLLGGNTHTYHPIDTQPSTLQSTSLAQNQNSQLTMKSTSSNTAKKASSSKNKLLSKLPQLSQANTIASAFIFTVALADILYYSYVRISYIHITQRTLVDIAVALGSVLLISLSIITIQIMQYIENHSHQKCSSPNALSDVSPFTMYFAPETQIFNNP</sequence>
<dbReference type="AlphaFoldDB" id="A0A0F3NMJ5"/>
<evidence type="ECO:0000256" key="1">
    <source>
        <dbReference type="SAM" id="MobiDB-lite"/>
    </source>
</evidence>
<feature type="transmembrane region" description="Helical" evidence="2">
    <location>
        <begin position="610"/>
        <end position="629"/>
    </location>
</feature>
<accession>A0A0F3NMJ5</accession>
<dbReference type="EMBL" id="LANX01000001">
    <property type="protein sequence ID" value="KJV69283.1"/>
    <property type="molecule type" value="Genomic_DNA"/>
</dbReference>
<protein>
    <submittedName>
        <fullName evidence="3">Uncharacterized protein</fullName>
    </submittedName>
</protein>
<dbReference type="Proteomes" id="UP000033562">
    <property type="component" value="Unassembled WGS sequence"/>
</dbReference>
<reference evidence="3 4" key="1">
    <citation type="submission" date="2015-02" db="EMBL/GenBank/DDBJ databases">
        <title>Genome Sequencing of Rickettsiales.</title>
        <authorList>
            <person name="Daugherty S.C."/>
            <person name="Su Q."/>
            <person name="Abolude K."/>
            <person name="Beier-Sexton M."/>
            <person name="Carlyon J.A."/>
            <person name="Carter R."/>
            <person name="Day N.P."/>
            <person name="Dumler S.J."/>
            <person name="Dyachenko V."/>
            <person name="Godinez A."/>
            <person name="Kurtti T.J."/>
            <person name="Lichay M."/>
            <person name="Mullins K.E."/>
            <person name="Ott S."/>
            <person name="Pappas-Brown V."/>
            <person name="Paris D.H."/>
            <person name="Patel P."/>
            <person name="Richards A.L."/>
            <person name="Sadzewicz L."/>
            <person name="Sears K."/>
            <person name="Seidman D."/>
            <person name="Sengamalay N."/>
            <person name="Stenos J."/>
            <person name="Tallon L.J."/>
            <person name="Vincent G."/>
            <person name="Fraser C.M."/>
            <person name="Munderloh U."/>
            <person name="Dunning-Hotopp J.C."/>
        </authorList>
    </citation>
    <scope>NUCLEOTIDE SEQUENCE [LARGE SCALE GENOMIC DNA]</scope>
    <source>
        <strain evidence="3 4">RAC413</strain>
    </source>
</reference>
<keyword evidence="2" id="KW-1133">Transmembrane helix</keyword>
<keyword evidence="2" id="KW-0472">Membrane</keyword>
<feature type="transmembrane region" description="Helical" evidence="2">
    <location>
        <begin position="641"/>
        <end position="667"/>
    </location>
</feature>
<evidence type="ECO:0000313" key="4">
    <source>
        <dbReference type="Proteomes" id="UP000033562"/>
    </source>
</evidence>
<evidence type="ECO:0000256" key="2">
    <source>
        <dbReference type="SAM" id="Phobius"/>
    </source>
</evidence>
<organism evidence="3 4">
    <name type="scientific">Candidatus Neoehrlichia procyonis str. RAC413</name>
    <dbReference type="NCBI Taxonomy" id="1359163"/>
    <lineage>
        <taxon>Bacteria</taxon>
        <taxon>Pseudomonadati</taxon>
        <taxon>Pseudomonadota</taxon>
        <taxon>Alphaproteobacteria</taxon>
        <taxon>Rickettsiales</taxon>
        <taxon>Anaplasmataceae</taxon>
        <taxon>Candidatus Neoehrlichia</taxon>
    </lineage>
</organism>
<dbReference type="STRING" id="1359163.NLO413_0669"/>
<name>A0A0F3NMJ5_9RICK</name>
<feature type="region of interest" description="Disordered" evidence="1">
    <location>
        <begin position="469"/>
        <end position="499"/>
    </location>
</feature>
<keyword evidence="4" id="KW-1185">Reference proteome</keyword>
<feature type="compositionally biased region" description="Polar residues" evidence="1">
    <location>
        <begin position="482"/>
        <end position="499"/>
    </location>
</feature>
<gene>
    <name evidence="3" type="ORF">NLO413_0669</name>
</gene>
<dbReference type="RefSeq" id="WP_045809025.1">
    <property type="nucleotide sequence ID" value="NZ_LANX01000001.1"/>
</dbReference>
<proteinExistence type="predicted"/>
<evidence type="ECO:0000313" key="3">
    <source>
        <dbReference type="EMBL" id="KJV69283.1"/>
    </source>
</evidence>
<keyword evidence="2" id="KW-0812">Transmembrane</keyword>